<dbReference type="GO" id="GO:1990904">
    <property type="term" value="C:ribonucleoprotein complex"/>
    <property type="evidence" value="ECO:0007669"/>
    <property type="project" value="UniProtKB-KW"/>
</dbReference>
<dbReference type="FunFam" id="3.30.1230.20:FF:000003">
    <property type="entry name" value="40S ribosomal protein S21"/>
    <property type="match status" value="1"/>
</dbReference>
<keyword evidence="2" id="KW-0689">Ribosomal protein</keyword>
<evidence type="ECO:0000313" key="5">
    <source>
        <dbReference type="EMBL" id="KAG5483910.1"/>
    </source>
</evidence>
<dbReference type="OrthoDB" id="278325at2759"/>
<dbReference type="GeneID" id="94174068"/>
<evidence type="ECO:0000256" key="4">
    <source>
        <dbReference type="SAM" id="MobiDB-lite"/>
    </source>
</evidence>
<comment type="caution">
    <text evidence="5">The sequence shown here is derived from an EMBL/GenBank/DDBJ whole genome shotgun (WGS) entry which is preliminary data.</text>
</comment>
<feature type="compositionally biased region" description="Gly residues" evidence="4">
    <location>
        <begin position="104"/>
        <end position="113"/>
    </location>
</feature>
<evidence type="ECO:0000313" key="6">
    <source>
        <dbReference type="Proteomes" id="UP000674179"/>
    </source>
</evidence>
<dbReference type="InterPro" id="IPR001931">
    <property type="entry name" value="Ribosomal_eS21"/>
</dbReference>
<dbReference type="PANTHER" id="PTHR10442">
    <property type="entry name" value="40S RIBOSOMAL PROTEIN S21"/>
    <property type="match status" value="1"/>
</dbReference>
<gene>
    <name evidence="5" type="ORF">CUR178_06907</name>
</gene>
<feature type="compositionally biased region" description="Basic and acidic residues" evidence="4">
    <location>
        <begin position="166"/>
        <end position="181"/>
    </location>
</feature>
<dbReference type="RefSeq" id="XP_067694971.1">
    <property type="nucleotide sequence ID" value="XM_067838558.1"/>
</dbReference>
<keyword evidence="3" id="KW-0687">Ribonucleoprotein</keyword>
<accession>A0A836HW03</accession>
<evidence type="ECO:0000256" key="1">
    <source>
        <dbReference type="ARBA" id="ARBA00010228"/>
    </source>
</evidence>
<organism evidence="5 6">
    <name type="scientific">Leishmania enriettii</name>
    <dbReference type="NCBI Taxonomy" id="5663"/>
    <lineage>
        <taxon>Eukaryota</taxon>
        <taxon>Discoba</taxon>
        <taxon>Euglenozoa</taxon>
        <taxon>Kinetoplastea</taxon>
        <taxon>Metakinetoplastina</taxon>
        <taxon>Trypanosomatida</taxon>
        <taxon>Trypanosomatidae</taxon>
        <taxon>Leishmaniinae</taxon>
        <taxon>Leishmania</taxon>
    </lineage>
</organism>
<reference evidence="5 6" key="1">
    <citation type="submission" date="2021-02" db="EMBL/GenBank/DDBJ databases">
        <title>Leishmania (Mundinia) enrietti genome sequencing and assembly.</title>
        <authorList>
            <person name="Almutairi H."/>
            <person name="Gatherer D."/>
        </authorList>
    </citation>
    <scope>NUCLEOTIDE SEQUENCE [LARGE SCALE GENOMIC DNA]</scope>
    <source>
        <strain evidence="5">CUR178</strain>
    </source>
</reference>
<proteinExistence type="inferred from homology"/>
<dbReference type="KEGG" id="lenr:94174068"/>
<dbReference type="Proteomes" id="UP000674179">
    <property type="component" value="Chromosome 11"/>
</dbReference>
<dbReference type="InterPro" id="IPR038579">
    <property type="entry name" value="Ribosomal_eS21_sf"/>
</dbReference>
<dbReference type="GO" id="GO:0003735">
    <property type="term" value="F:structural constituent of ribosome"/>
    <property type="evidence" value="ECO:0007669"/>
    <property type="project" value="InterPro"/>
</dbReference>
<dbReference type="GO" id="GO:0006412">
    <property type="term" value="P:translation"/>
    <property type="evidence" value="ECO:0007669"/>
    <property type="project" value="InterPro"/>
</dbReference>
<feature type="compositionally biased region" description="Low complexity" evidence="4">
    <location>
        <begin position="114"/>
        <end position="124"/>
    </location>
</feature>
<dbReference type="Gene3D" id="3.30.1230.20">
    <property type="match status" value="1"/>
</dbReference>
<name>A0A836HW03_LEIEN</name>
<dbReference type="EMBL" id="JAFHKP010000011">
    <property type="protein sequence ID" value="KAG5483910.1"/>
    <property type="molecule type" value="Genomic_DNA"/>
</dbReference>
<feature type="compositionally biased region" description="Basic residues" evidence="4">
    <location>
        <begin position="87"/>
        <end position="102"/>
    </location>
</feature>
<protein>
    <recommendedName>
        <fullName evidence="7">40S ribosomal protein S21</fullName>
    </recommendedName>
</protein>
<keyword evidence="6" id="KW-1185">Reference proteome</keyword>
<feature type="region of interest" description="Disordered" evidence="4">
    <location>
        <begin position="87"/>
        <end position="197"/>
    </location>
</feature>
<evidence type="ECO:0000256" key="3">
    <source>
        <dbReference type="ARBA" id="ARBA00023274"/>
    </source>
</evidence>
<dbReference type="AlphaFoldDB" id="A0A836HW03"/>
<evidence type="ECO:0000256" key="2">
    <source>
        <dbReference type="ARBA" id="ARBA00022980"/>
    </source>
</evidence>
<sequence length="365" mass="38652">MATIGMFNVEGENVDLYIPRKCHATNTLIEAHDHAAVQISIANVGPNGVINGTTTTLCIAGYLRSQGESDHAINHIAIDRGIVRIKTGKPKRVSKSKSKKPGQRGAGAAGGRPGAQKGARPPAQKGARPPAQKGSRPPAQRGAAPVRAEGLSPAGAEGCRAGSQEPRLERRVEYGKVEKGGGGRGKANRMVCHSRAPPPPLVTSSLSRCSSRCLVPAAPPPASLPFTGLLTHPLFFFCRDGVGLGGREAIFSGRLVTCCAPCFSRFIGQSALLALLTLIQPPALLSHRFPISAAKTLLQLLQVFMRAEMHMRSSFAFLPARRFVHVRMKKEAAAELATGTGVHVGGWRARGPRGHDGDDCEGKMR</sequence>
<dbReference type="GO" id="GO:0005840">
    <property type="term" value="C:ribosome"/>
    <property type="evidence" value="ECO:0007669"/>
    <property type="project" value="UniProtKB-KW"/>
</dbReference>
<dbReference type="Pfam" id="PF01249">
    <property type="entry name" value="Ribosomal_S21e"/>
    <property type="match status" value="1"/>
</dbReference>
<evidence type="ECO:0008006" key="7">
    <source>
        <dbReference type="Google" id="ProtNLM"/>
    </source>
</evidence>
<comment type="similarity">
    <text evidence="1">Belongs to the eukaryotic ribosomal protein eS21 family.</text>
</comment>